<accession>A0A8G0ZVS1</accession>
<feature type="signal peptide" evidence="1">
    <location>
        <begin position="1"/>
        <end position="20"/>
    </location>
</feature>
<proteinExistence type="predicted"/>
<sequence>MRLTAAVLTGLFALSLPALAEDRWMSIPEAPPMPEPVLTGKAPVNGIEMYYATYGAGDPVLLIHGGLGHADIWSNQVADLMKDHLVIVADSRGHGRSSRTEEPFGYDLMASDYLALLDYLKIDKVDLVGWSDGGIIGLDIAMSHPERLDHLYAQAANITTDGVDPSVAEDAVFNAYIERMAGDYAKMSPTPDQFDGFVAQIGEMWATQPNWTDAQVAAITVPTAVVAGDHDEAILRPHTEKIAALIAGSQLVILPETSHFAMLQAPDEYTASVRAFIDQ</sequence>
<dbReference type="KEGG" id="nsm:JO391_14255"/>
<keyword evidence="1" id="KW-0732">Signal</keyword>
<dbReference type="Proteomes" id="UP000826300">
    <property type="component" value="Chromosome"/>
</dbReference>
<dbReference type="InterPro" id="IPR000073">
    <property type="entry name" value="AB_hydrolase_1"/>
</dbReference>
<dbReference type="SUPFAM" id="SSF53474">
    <property type="entry name" value="alpha/beta-Hydrolases"/>
    <property type="match status" value="1"/>
</dbReference>
<dbReference type="EMBL" id="CP069370">
    <property type="protein sequence ID" value="QYZ68904.1"/>
    <property type="molecule type" value="Genomic_DNA"/>
</dbReference>
<feature type="chain" id="PRO_5034678386" evidence="1">
    <location>
        <begin position="21"/>
        <end position="279"/>
    </location>
</feature>
<evidence type="ECO:0000256" key="1">
    <source>
        <dbReference type="SAM" id="SignalP"/>
    </source>
</evidence>
<evidence type="ECO:0000313" key="4">
    <source>
        <dbReference type="Proteomes" id="UP000826300"/>
    </source>
</evidence>
<dbReference type="RefSeq" id="WP_220661124.1">
    <property type="nucleotide sequence ID" value="NZ_CP069370.1"/>
</dbReference>
<keyword evidence="4" id="KW-1185">Reference proteome</keyword>
<keyword evidence="3" id="KW-0378">Hydrolase</keyword>
<gene>
    <name evidence="3" type="ORF">JO391_14255</name>
</gene>
<dbReference type="PANTHER" id="PTHR46331:SF2">
    <property type="entry name" value="VALACYCLOVIR HYDROLASE"/>
    <property type="match status" value="1"/>
</dbReference>
<protein>
    <submittedName>
        <fullName evidence="3">Alpha/beta fold hydrolase</fullName>
    </submittedName>
</protein>
<dbReference type="GO" id="GO:0017171">
    <property type="term" value="F:serine hydrolase activity"/>
    <property type="evidence" value="ECO:0007669"/>
    <property type="project" value="TreeGrafter"/>
</dbReference>
<evidence type="ECO:0000259" key="2">
    <source>
        <dbReference type="Pfam" id="PF00561"/>
    </source>
</evidence>
<name>A0A8G0ZVS1_9RHOB</name>
<dbReference type="PANTHER" id="PTHR46331">
    <property type="entry name" value="VALACYCLOVIR HYDROLASE"/>
    <property type="match status" value="1"/>
</dbReference>
<dbReference type="PRINTS" id="PR00111">
    <property type="entry name" value="ABHYDROLASE"/>
</dbReference>
<dbReference type="AlphaFoldDB" id="A0A8G0ZVS1"/>
<feature type="domain" description="AB hydrolase-1" evidence="2">
    <location>
        <begin position="59"/>
        <end position="185"/>
    </location>
</feature>
<dbReference type="InterPro" id="IPR029058">
    <property type="entry name" value="AB_hydrolase_fold"/>
</dbReference>
<dbReference type="Pfam" id="PF00561">
    <property type="entry name" value="Abhydrolase_1"/>
    <property type="match status" value="1"/>
</dbReference>
<reference evidence="3" key="1">
    <citation type="submission" date="2021-02" db="EMBL/GenBank/DDBJ databases">
        <title>Rhodobacter shimadae sp. nov., an aerobic anoxygenic phototrophic bacterium isolated from a hot spring.</title>
        <authorList>
            <person name="Muramatsu S."/>
            <person name="Haruta S."/>
            <person name="Hirose S."/>
            <person name="Hanada S."/>
        </authorList>
    </citation>
    <scope>NUCLEOTIDE SEQUENCE</scope>
    <source>
        <strain evidence="3">N10</strain>
    </source>
</reference>
<evidence type="ECO:0000313" key="3">
    <source>
        <dbReference type="EMBL" id="QYZ68904.1"/>
    </source>
</evidence>
<organism evidence="3 4">
    <name type="scientific">Neotabrizicola shimadae</name>
    <dbReference type="NCBI Taxonomy" id="2807096"/>
    <lineage>
        <taxon>Bacteria</taxon>
        <taxon>Pseudomonadati</taxon>
        <taxon>Pseudomonadota</taxon>
        <taxon>Alphaproteobacteria</taxon>
        <taxon>Rhodobacterales</taxon>
        <taxon>Paracoccaceae</taxon>
        <taxon>Neotabrizicola</taxon>
    </lineage>
</organism>
<dbReference type="Gene3D" id="3.40.50.1820">
    <property type="entry name" value="alpha/beta hydrolase"/>
    <property type="match status" value="1"/>
</dbReference>